<organism evidence="1">
    <name type="scientific">groundwater metagenome</name>
    <dbReference type="NCBI Taxonomy" id="717931"/>
    <lineage>
        <taxon>unclassified sequences</taxon>
        <taxon>metagenomes</taxon>
        <taxon>ecological metagenomes</taxon>
    </lineage>
</organism>
<reference evidence="1" key="1">
    <citation type="submission" date="2014-09" db="EMBL/GenBank/DDBJ databases">
        <authorList>
            <person name="Probst J Alexander"/>
        </authorList>
    </citation>
    <scope>NUCLEOTIDE SEQUENCE</scope>
</reference>
<dbReference type="EMBL" id="CCXY01000076">
    <property type="protein sequence ID" value="CEG11763.1"/>
    <property type="molecule type" value="Genomic_DNA"/>
</dbReference>
<sequence>MKIKFNEDKNLEERLNFARSYVKRIKSVDDEDRSSQHADFINSLLINSLSDGSTNFRLDAYTYFKFQNKNIKNY</sequence>
<accession>A0A098E705</accession>
<proteinExistence type="predicted"/>
<dbReference type="AlphaFoldDB" id="A0A098E705"/>
<protein>
    <submittedName>
        <fullName evidence="1">Uncharacterized protein</fullName>
    </submittedName>
</protein>
<evidence type="ECO:0000313" key="1">
    <source>
        <dbReference type="EMBL" id="CEG11763.1"/>
    </source>
</evidence>
<gene>
    <name evidence="1" type="ORF">MSIBF_A1670023</name>
</gene>
<name>A0A098E705_9ZZZZ</name>